<keyword evidence="1" id="KW-0732">Signal</keyword>
<dbReference type="AlphaFoldDB" id="A0A0G0NIW8"/>
<dbReference type="EMBL" id="LBVL01000003">
    <property type="protein sequence ID" value="KKQ85844.1"/>
    <property type="molecule type" value="Genomic_DNA"/>
</dbReference>
<accession>A0A0G0NIW8</accession>
<protein>
    <recommendedName>
        <fullName evidence="4">Mannosyl-glycoprotein endo-beta-N-acetylglucosamidase-like domain-containing protein</fullName>
    </recommendedName>
</protein>
<feature type="chain" id="PRO_5002533789" description="Mannosyl-glycoprotein endo-beta-N-acetylglucosamidase-like domain-containing protein" evidence="1">
    <location>
        <begin position="22"/>
        <end position="171"/>
    </location>
</feature>
<dbReference type="Proteomes" id="UP000034081">
    <property type="component" value="Unassembled WGS sequence"/>
</dbReference>
<evidence type="ECO:0000256" key="1">
    <source>
        <dbReference type="SAM" id="SignalP"/>
    </source>
</evidence>
<sequence>MKILFILLFIFLFLATDNVSAKVDVVSSSASFKTKGNTLDVDNRVSKLSDFFENYKSPLAPFSDEFIYWADYYNLDWRLIPAISGVESTFGKNIPKSSFNAYGWANGNYKFTSWENSIEIVAKTLREKYYNQGANNIDRIAKRYAPPSHTWAWKVKFFMEKIDPTPVEFDL</sequence>
<evidence type="ECO:0000313" key="3">
    <source>
        <dbReference type="Proteomes" id="UP000034081"/>
    </source>
</evidence>
<feature type="signal peptide" evidence="1">
    <location>
        <begin position="1"/>
        <end position="21"/>
    </location>
</feature>
<evidence type="ECO:0008006" key="4">
    <source>
        <dbReference type="Google" id="ProtNLM"/>
    </source>
</evidence>
<organism evidence="2 3">
    <name type="scientific">Candidatus Woesebacteria bacterium GW2011_GWB1_38_8</name>
    <dbReference type="NCBI Taxonomy" id="1618570"/>
    <lineage>
        <taxon>Bacteria</taxon>
        <taxon>Candidatus Woeseibacteriota</taxon>
    </lineage>
</organism>
<name>A0A0G0NIW8_9BACT</name>
<reference evidence="2 3" key="1">
    <citation type="journal article" date="2015" name="Nature">
        <title>rRNA introns, odd ribosomes, and small enigmatic genomes across a large radiation of phyla.</title>
        <authorList>
            <person name="Brown C.T."/>
            <person name="Hug L.A."/>
            <person name="Thomas B.C."/>
            <person name="Sharon I."/>
            <person name="Castelle C.J."/>
            <person name="Singh A."/>
            <person name="Wilkins M.J."/>
            <person name="Williams K.H."/>
            <person name="Banfield J.F."/>
        </authorList>
    </citation>
    <scope>NUCLEOTIDE SEQUENCE [LARGE SCALE GENOMIC DNA]</scope>
</reference>
<evidence type="ECO:0000313" key="2">
    <source>
        <dbReference type="EMBL" id="KKQ85844.1"/>
    </source>
</evidence>
<gene>
    <name evidence="2" type="ORF">UT08_C0003G0007</name>
</gene>
<dbReference type="InterPro" id="IPR023346">
    <property type="entry name" value="Lysozyme-like_dom_sf"/>
</dbReference>
<proteinExistence type="predicted"/>
<comment type="caution">
    <text evidence="2">The sequence shown here is derived from an EMBL/GenBank/DDBJ whole genome shotgun (WGS) entry which is preliminary data.</text>
</comment>
<dbReference type="SUPFAM" id="SSF53955">
    <property type="entry name" value="Lysozyme-like"/>
    <property type="match status" value="1"/>
</dbReference>
<dbReference type="STRING" id="1618570.UT08_C0003G0007"/>